<comment type="caution">
    <text evidence="1">The sequence shown here is derived from an EMBL/GenBank/DDBJ whole genome shotgun (WGS) entry which is preliminary data.</text>
</comment>
<dbReference type="RefSeq" id="WP_095133413.1">
    <property type="nucleotide sequence ID" value="NZ_NIBG01000007.1"/>
</dbReference>
<dbReference type="InterPro" id="IPR008306">
    <property type="entry name" value="UCP018008"/>
</dbReference>
<proteinExistence type="predicted"/>
<dbReference type="EMBL" id="NIBG01000007">
    <property type="protein sequence ID" value="PAB59491.1"/>
    <property type="molecule type" value="Genomic_DNA"/>
</dbReference>
<gene>
    <name evidence="1" type="ORF">CCE28_09755</name>
</gene>
<dbReference type="InterPro" id="IPR007362">
    <property type="entry name" value="DUF429"/>
</dbReference>
<evidence type="ECO:0008006" key="3">
    <source>
        <dbReference type="Google" id="ProtNLM"/>
    </source>
</evidence>
<evidence type="ECO:0000313" key="1">
    <source>
        <dbReference type="EMBL" id="PAB59491.1"/>
    </source>
</evidence>
<dbReference type="AlphaFoldDB" id="A0A267MIT0"/>
<dbReference type="Pfam" id="PF04250">
    <property type="entry name" value="DUF429"/>
    <property type="match status" value="1"/>
</dbReference>
<protein>
    <recommendedName>
        <fullName evidence="3">DUF429 domain-containing protein</fullName>
    </recommendedName>
</protein>
<accession>A0A267MIT0</accession>
<name>A0A267MIT0_9FIRM</name>
<reference evidence="1 2" key="1">
    <citation type="submission" date="2017-06" db="EMBL/GenBank/DDBJ databases">
        <title>Draft genome sequence of anaerobic fermentative bacterium Anaeromicrobium sediminis DY2726D isolated from West Pacific Ocean sediments.</title>
        <authorList>
            <person name="Zeng X."/>
        </authorList>
    </citation>
    <scope>NUCLEOTIDE SEQUENCE [LARGE SCALE GENOMIC DNA]</scope>
    <source>
        <strain evidence="1 2">DY2726D</strain>
    </source>
</reference>
<evidence type="ECO:0000313" key="2">
    <source>
        <dbReference type="Proteomes" id="UP000216024"/>
    </source>
</evidence>
<dbReference type="OrthoDB" id="9813491at2"/>
<sequence>MNHIGIDLAWTYKNETGICVLDNNGEVLHLESKVYTDDEIVHIVDRFSKEGAIVSIDAPIVVKNMTGSRDAERLLMRERIHGRRISLFVASRGYLIRNYGSIRGEVLANKIIDRNDRFKITYEIEKEMFGIIETFPSGICLSAFPEICPIKYKINRKIPFEETKLEMERIIDCFKKLENEENKVSSLVKHFNINIRELNKKEFKHIEDKIDAFLCAYSSYSIITGKTENRVYGNHEDGFIVLPFVRDMEENIN</sequence>
<dbReference type="PIRSF" id="PIRSF018008">
    <property type="entry name" value="UCP018008"/>
    <property type="match status" value="1"/>
</dbReference>
<dbReference type="Proteomes" id="UP000216024">
    <property type="component" value="Unassembled WGS sequence"/>
</dbReference>
<organism evidence="1 2">
    <name type="scientific">Anaeromicrobium sediminis</name>
    <dbReference type="NCBI Taxonomy" id="1478221"/>
    <lineage>
        <taxon>Bacteria</taxon>
        <taxon>Bacillati</taxon>
        <taxon>Bacillota</taxon>
        <taxon>Clostridia</taxon>
        <taxon>Peptostreptococcales</taxon>
        <taxon>Thermotaleaceae</taxon>
        <taxon>Anaeromicrobium</taxon>
    </lineage>
</organism>
<keyword evidence="2" id="KW-1185">Reference proteome</keyword>